<reference evidence="7" key="2">
    <citation type="submission" date="2025-08" db="UniProtKB">
        <authorList>
            <consortium name="Ensembl"/>
        </authorList>
    </citation>
    <scope>IDENTIFICATION</scope>
</reference>
<dbReference type="Ensembl" id="ENSACAT00000050096.1">
    <property type="protein sequence ID" value="ENSACAP00000040724.1"/>
    <property type="gene ID" value="ENSACAG00000040360.1"/>
</dbReference>
<accession>A0A803TZT4</accession>
<keyword evidence="2 6" id="KW-0812">Transmembrane</keyword>
<evidence type="ECO:0000313" key="8">
    <source>
        <dbReference type="Proteomes" id="UP000001646"/>
    </source>
</evidence>
<sequence length="140" mass="16194">MAPVLAARQGTPNPATYFRRTPLILMLMIGGTNAFHAWTFFAPQTIPYDKLGPLGTLTKYLLEHYNTPLRIWFVTIWILHTLYAFIGLKQCKEKGITDRMTQVRWFAQTVIYGLGSLFFLWIYKPPMKSKSNEGFKQKTT</sequence>
<organism evidence="7 8">
    <name type="scientific">Anolis carolinensis</name>
    <name type="common">Green anole</name>
    <name type="synonym">American chameleon</name>
    <dbReference type="NCBI Taxonomy" id="28377"/>
    <lineage>
        <taxon>Eukaryota</taxon>
        <taxon>Metazoa</taxon>
        <taxon>Chordata</taxon>
        <taxon>Craniata</taxon>
        <taxon>Vertebrata</taxon>
        <taxon>Euteleostomi</taxon>
        <taxon>Lepidosauria</taxon>
        <taxon>Squamata</taxon>
        <taxon>Bifurcata</taxon>
        <taxon>Unidentata</taxon>
        <taxon>Episquamata</taxon>
        <taxon>Toxicofera</taxon>
        <taxon>Iguania</taxon>
        <taxon>Dactyloidae</taxon>
        <taxon>Anolis</taxon>
    </lineage>
</organism>
<feature type="transmembrane region" description="Helical" evidence="6">
    <location>
        <begin position="103"/>
        <end position="123"/>
    </location>
</feature>
<dbReference type="Pfam" id="PF14934">
    <property type="entry name" value="TMEM254"/>
    <property type="match status" value="1"/>
</dbReference>
<dbReference type="Proteomes" id="UP000001646">
    <property type="component" value="Unplaced"/>
</dbReference>
<dbReference type="GeneID" id="103280766"/>
<dbReference type="PANTHER" id="PTHR34104:SF3">
    <property type="entry name" value="TRANSMEMBRANE PROTEIN 254"/>
    <property type="match status" value="1"/>
</dbReference>
<protein>
    <recommendedName>
        <fullName evidence="5">Transmembrane protein 254</fullName>
    </recommendedName>
</protein>
<evidence type="ECO:0000256" key="6">
    <source>
        <dbReference type="SAM" id="Phobius"/>
    </source>
</evidence>
<evidence type="ECO:0000256" key="4">
    <source>
        <dbReference type="ARBA" id="ARBA00023136"/>
    </source>
</evidence>
<evidence type="ECO:0000256" key="2">
    <source>
        <dbReference type="ARBA" id="ARBA00022692"/>
    </source>
</evidence>
<keyword evidence="4 6" id="KW-0472">Membrane</keyword>
<dbReference type="KEGG" id="acs:103280766"/>
<name>A0A803TZT4_ANOCA</name>
<gene>
    <name evidence="7" type="primary">LOC103280766</name>
</gene>
<evidence type="ECO:0000256" key="3">
    <source>
        <dbReference type="ARBA" id="ARBA00022989"/>
    </source>
</evidence>
<dbReference type="GeneTree" id="ENSGT00390000016042"/>
<reference evidence="7" key="3">
    <citation type="submission" date="2025-09" db="UniProtKB">
        <authorList>
            <consortium name="Ensembl"/>
        </authorList>
    </citation>
    <scope>IDENTIFICATION</scope>
</reference>
<dbReference type="GO" id="GO:0016020">
    <property type="term" value="C:membrane"/>
    <property type="evidence" value="ECO:0007669"/>
    <property type="project" value="UniProtKB-SubCell"/>
</dbReference>
<dbReference type="InterPro" id="IPR028110">
    <property type="entry name" value="TMEM254"/>
</dbReference>
<evidence type="ECO:0000256" key="1">
    <source>
        <dbReference type="ARBA" id="ARBA00004141"/>
    </source>
</evidence>
<feature type="transmembrane region" description="Helical" evidence="6">
    <location>
        <begin position="71"/>
        <end position="91"/>
    </location>
</feature>
<keyword evidence="8" id="KW-1185">Reference proteome</keyword>
<dbReference type="PANTHER" id="PTHR34104">
    <property type="entry name" value="TRANSMEMBRANE PROTEIN 254"/>
    <property type="match status" value="1"/>
</dbReference>
<reference evidence="7" key="1">
    <citation type="submission" date="2009-12" db="EMBL/GenBank/DDBJ databases">
        <title>The Genome Sequence of Anolis carolinensis (Green Anole Lizard).</title>
        <authorList>
            <consortium name="The Genome Sequencing Platform"/>
            <person name="Di Palma F."/>
            <person name="Alfoldi J."/>
            <person name="Heiman D."/>
            <person name="Young S."/>
            <person name="Grabherr M."/>
            <person name="Johnson J."/>
            <person name="Lander E.S."/>
            <person name="Lindblad-Toh K."/>
        </authorList>
    </citation>
    <scope>NUCLEOTIDE SEQUENCE [LARGE SCALE GENOMIC DNA]</scope>
    <source>
        <strain evidence="7">JBL SC #1</strain>
    </source>
</reference>
<keyword evidence="3 6" id="KW-1133">Transmembrane helix</keyword>
<comment type="subcellular location">
    <subcellularLocation>
        <location evidence="1">Membrane</location>
        <topology evidence="1">Multi-pass membrane protein</topology>
    </subcellularLocation>
</comment>
<evidence type="ECO:0000256" key="5">
    <source>
        <dbReference type="ARBA" id="ARBA00034834"/>
    </source>
</evidence>
<evidence type="ECO:0000313" key="7">
    <source>
        <dbReference type="Ensembl" id="ENSACAP00000040724.1"/>
    </source>
</evidence>
<dbReference type="RefSeq" id="XP_008118977.1">
    <property type="nucleotide sequence ID" value="XM_008120770.3"/>
</dbReference>
<dbReference type="AlphaFoldDB" id="A0A803TZT4"/>
<dbReference type="InParanoid" id="A0A803TZT4"/>
<proteinExistence type="predicted"/>
<feature type="transmembrane region" description="Helical" evidence="6">
    <location>
        <begin position="21"/>
        <end position="41"/>
    </location>
</feature>
<dbReference type="OrthoDB" id="9984821at2759"/>